<keyword evidence="1" id="KW-0472">Membrane</keyword>
<feature type="transmembrane region" description="Helical" evidence="1">
    <location>
        <begin position="148"/>
        <end position="169"/>
    </location>
</feature>
<keyword evidence="1" id="KW-1133">Transmembrane helix</keyword>
<evidence type="ECO:0000256" key="1">
    <source>
        <dbReference type="SAM" id="Phobius"/>
    </source>
</evidence>
<evidence type="ECO:0000313" key="3">
    <source>
        <dbReference type="Proteomes" id="UP000827284"/>
    </source>
</evidence>
<reference evidence="2" key="1">
    <citation type="submission" date="2021-11" db="EMBL/GenBank/DDBJ databases">
        <authorList>
            <person name="Herlambang A."/>
            <person name="Guo Y."/>
            <person name="Takashima Y."/>
            <person name="Nishizawa T."/>
        </authorList>
    </citation>
    <scope>NUCLEOTIDE SEQUENCE</scope>
    <source>
        <strain evidence="2">E1425</strain>
    </source>
</reference>
<name>A0A9P3H812_9FUNG</name>
<dbReference type="AlphaFoldDB" id="A0A9P3H812"/>
<dbReference type="EMBL" id="BQFW01000006">
    <property type="protein sequence ID" value="GJJ71733.1"/>
    <property type="molecule type" value="Genomic_DNA"/>
</dbReference>
<sequence>MKNTPLHSRLDHSQASLFVLSTKTTGAIAAAAVGLATAARPFGYRMSGRGLLLSMGALQCGWLGANLAISFLEAPVKFLAPTPAKRSQLDVGRHVFSAFNKVEVLLAAFDLLGWYLLVQRGLVPGSSMTTAGTTTPFSGFRQLGWRQWLRFTPGLIVYVFESFALLPALRGRSARVIEGRPVESARIHTLYVALEAVKIAALTISTVTIGRALW</sequence>
<gene>
    <name evidence="2" type="ORF">EMPS_04090</name>
</gene>
<feature type="transmembrane region" description="Helical" evidence="1">
    <location>
        <begin position="190"/>
        <end position="213"/>
    </location>
</feature>
<dbReference type="Proteomes" id="UP000827284">
    <property type="component" value="Unassembled WGS sequence"/>
</dbReference>
<accession>A0A9P3H812</accession>
<keyword evidence="1" id="KW-0812">Transmembrane</keyword>
<feature type="transmembrane region" description="Helical" evidence="1">
    <location>
        <begin position="51"/>
        <end position="72"/>
    </location>
</feature>
<protein>
    <submittedName>
        <fullName evidence="2">Uncharacterized protein</fullName>
    </submittedName>
</protein>
<reference evidence="2" key="2">
    <citation type="journal article" date="2022" name="Microbiol. Resour. Announc.">
        <title>Whole-Genome Sequence of Entomortierella parvispora E1425, a Mucoromycotan Fungus Associated with Burkholderiaceae-Related Endosymbiotic Bacteria.</title>
        <authorList>
            <person name="Herlambang A."/>
            <person name="Guo Y."/>
            <person name="Takashima Y."/>
            <person name="Narisawa K."/>
            <person name="Ohta H."/>
            <person name="Nishizawa T."/>
        </authorList>
    </citation>
    <scope>NUCLEOTIDE SEQUENCE</scope>
    <source>
        <strain evidence="2">E1425</strain>
    </source>
</reference>
<keyword evidence="3" id="KW-1185">Reference proteome</keyword>
<feature type="transmembrane region" description="Helical" evidence="1">
    <location>
        <begin position="15"/>
        <end position="39"/>
    </location>
</feature>
<evidence type="ECO:0000313" key="2">
    <source>
        <dbReference type="EMBL" id="GJJ71733.1"/>
    </source>
</evidence>
<dbReference type="OrthoDB" id="165058at2759"/>
<comment type="caution">
    <text evidence="2">The sequence shown here is derived from an EMBL/GenBank/DDBJ whole genome shotgun (WGS) entry which is preliminary data.</text>
</comment>
<proteinExistence type="predicted"/>
<organism evidence="2 3">
    <name type="scientific">Entomortierella parvispora</name>
    <dbReference type="NCBI Taxonomy" id="205924"/>
    <lineage>
        <taxon>Eukaryota</taxon>
        <taxon>Fungi</taxon>
        <taxon>Fungi incertae sedis</taxon>
        <taxon>Mucoromycota</taxon>
        <taxon>Mortierellomycotina</taxon>
        <taxon>Mortierellomycetes</taxon>
        <taxon>Mortierellales</taxon>
        <taxon>Mortierellaceae</taxon>
        <taxon>Entomortierella</taxon>
    </lineage>
</organism>